<proteinExistence type="predicted"/>
<dbReference type="InterPro" id="IPR050739">
    <property type="entry name" value="MFP"/>
</dbReference>
<sequence>MAIISTERNSTALGPAITSVVENLHADRQRIKADRKDAALLNTEQTKAYRQQIEIANSQLKHLNDQIELLREKIMLQQDIVEKIEPLLSKGYISIFQHQQHKASKLEAQSELKSLLRQRGELSQQIATSEAKIRQLPLQLSARLSELDAQQSATNQSLARTEIDREIFVTAPEKGQVSAIHLKEGQSTEAGQALATLVPENSRLVARLLVKSNAIGFVKPGVKVALHLKAFPYQKFGIQKGIVKHVSHSALSSEEVAALLRQKQVEQEPLYQVEVDLQSQTITAYGRKEELRPGMAVEADLLLDRRHLVEWLFEPLLGARERWKG</sequence>
<dbReference type="AlphaFoldDB" id="A0A7X5TP08"/>
<feature type="coiled-coil region" evidence="1">
    <location>
        <begin position="46"/>
        <end position="132"/>
    </location>
</feature>
<dbReference type="PRINTS" id="PR01490">
    <property type="entry name" value="RTXTOXIND"/>
</dbReference>
<dbReference type="Proteomes" id="UP000518878">
    <property type="component" value="Unassembled WGS sequence"/>
</dbReference>
<evidence type="ECO:0000313" key="4">
    <source>
        <dbReference type="Proteomes" id="UP000518878"/>
    </source>
</evidence>
<dbReference type="EMBL" id="JAAQTL010000001">
    <property type="protein sequence ID" value="NID14224.1"/>
    <property type="molecule type" value="Genomic_DNA"/>
</dbReference>
<dbReference type="Pfam" id="PF26002">
    <property type="entry name" value="Beta-barrel_AprE"/>
    <property type="match status" value="1"/>
</dbReference>
<evidence type="ECO:0000259" key="2">
    <source>
        <dbReference type="Pfam" id="PF26002"/>
    </source>
</evidence>
<dbReference type="PANTHER" id="PTHR30386:SF28">
    <property type="entry name" value="EXPORTED PROTEIN"/>
    <property type="match status" value="1"/>
</dbReference>
<dbReference type="PANTHER" id="PTHR30386">
    <property type="entry name" value="MEMBRANE FUSION SUBUNIT OF EMRAB-TOLC MULTIDRUG EFFLUX PUMP"/>
    <property type="match status" value="1"/>
</dbReference>
<name>A0A7X5TP08_9GAMM</name>
<gene>
    <name evidence="3" type="ORF">HBF32_01920</name>
</gene>
<keyword evidence="1" id="KW-0175">Coiled coil</keyword>
<evidence type="ECO:0000313" key="3">
    <source>
        <dbReference type="EMBL" id="NID14224.1"/>
    </source>
</evidence>
<reference evidence="3 4" key="1">
    <citation type="journal article" date="2006" name="Int. J. Syst. Evol. Microbiol.">
        <title>Dyella yeojuensis sp. nov., isolated from greenhouse soil in Korea.</title>
        <authorList>
            <person name="Kim B.Y."/>
            <person name="Weon H.Y."/>
            <person name="Lee K.H."/>
            <person name="Seok S.J."/>
            <person name="Kwon S.W."/>
            <person name="Go S.J."/>
            <person name="Stackebrandt E."/>
        </authorList>
    </citation>
    <scope>NUCLEOTIDE SEQUENCE [LARGE SCALE GENOMIC DNA]</scope>
    <source>
        <strain evidence="3 4">DSM 17673</strain>
    </source>
</reference>
<organism evidence="3 4">
    <name type="scientific">Luteibacter yeojuensis</name>
    <dbReference type="NCBI Taxonomy" id="345309"/>
    <lineage>
        <taxon>Bacteria</taxon>
        <taxon>Pseudomonadati</taxon>
        <taxon>Pseudomonadota</taxon>
        <taxon>Gammaproteobacteria</taxon>
        <taxon>Lysobacterales</taxon>
        <taxon>Rhodanobacteraceae</taxon>
        <taxon>Luteibacter</taxon>
    </lineage>
</organism>
<feature type="domain" description="AprE-like beta-barrel" evidence="2">
    <location>
        <begin position="204"/>
        <end position="301"/>
    </location>
</feature>
<evidence type="ECO:0000256" key="1">
    <source>
        <dbReference type="SAM" id="Coils"/>
    </source>
</evidence>
<dbReference type="InterPro" id="IPR058982">
    <property type="entry name" value="Beta-barrel_AprE"/>
</dbReference>
<dbReference type="RefSeq" id="WP_166697946.1">
    <property type="nucleotide sequence ID" value="NZ_JAAQTL010000001.1"/>
</dbReference>
<comment type="caution">
    <text evidence="3">The sequence shown here is derived from an EMBL/GenBank/DDBJ whole genome shotgun (WGS) entry which is preliminary data.</text>
</comment>
<keyword evidence="4" id="KW-1185">Reference proteome</keyword>
<accession>A0A7X5TP08</accession>
<protein>
    <submittedName>
        <fullName evidence="3">HlyD family efflux transporter periplasmic adaptor subunit</fullName>
    </submittedName>
</protein>
<dbReference type="Gene3D" id="2.40.30.170">
    <property type="match status" value="1"/>
</dbReference>